<dbReference type="SFLD" id="SFLDG01095">
    <property type="entry name" value="Uncharacterised_Radical_SAM_Su"/>
    <property type="match status" value="1"/>
</dbReference>
<reference evidence="8 9" key="1">
    <citation type="submission" date="2023-07" db="EMBL/GenBank/DDBJ databases">
        <title>Genomic Encyclopedia of Type Strains, Phase IV (KMG-IV): sequencing the most valuable type-strain genomes for metagenomic binning, comparative biology and taxonomic classification.</title>
        <authorList>
            <person name="Goeker M."/>
        </authorList>
    </citation>
    <scope>NUCLEOTIDE SEQUENCE [LARGE SCALE GENOMIC DNA]</scope>
    <source>
        <strain evidence="8 9">DSM 17273</strain>
    </source>
</reference>
<dbReference type="InterPro" id="IPR058240">
    <property type="entry name" value="rSAM_sf"/>
</dbReference>
<keyword evidence="2" id="KW-0949">S-adenosyl-L-methionine</keyword>
<dbReference type="Gene3D" id="3.20.20.70">
    <property type="entry name" value="Aldolase class I"/>
    <property type="match status" value="1"/>
</dbReference>
<dbReference type="GO" id="GO:0003824">
    <property type="term" value="F:catalytic activity"/>
    <property type="evidence" value="ECO:0007669"/>
    <property type="project" value="InterPro"/>
</dbReference>
<feature type="domain" description="Radical SAM core" evidence="7">
    <location>
        <begin position="11"/>
        <end position="250"/>
    </location>
</feature>
<dbReference type="AlphaFoldDB" id="A0AA90U194"/>
<dbReference type="PROSITE" id="PS51918">
    <property type="entry name" value="RADICAL_SAM"/>
    <property type="match status" value="1"/>
</dbReference>
<dbReference type="Proteomes" id="UP001185015">
    <property type="component" value="Unassembled WGS sequence"/>
</dbReference>
<evidence type="ECO:0000256" key="2">
    <source>
        <dbReference type="ARBA" id="ARBA00022691"/>
    </source>
</evidence>
<keyword evidence="3" id="KW-0479">Metal-binding</keyword>
<dbReference type="PANTHER" id="PTHR43409:SF4">
    <property type="entry name" value="RADICAL SAM SUPERFAMILY PROTEIN"/>
    <property type="match status" value="1"/>
</dbReference>
<dbReference type="InterPro" id="IPR006638">
    <property type="entry name" value="Elp3/MiaA/NifB-like_rSAM"/>
</dbReference>
<dbReference type="RefSeq" id="WP_270095412.1">
    <property type="nucleotide sequence ID" value="NZ_JAQFFK010000001.1"/>
</dbReference>
<dbReference type="EMBL" id="JAVDQI010000011">
    <property type="protein sequence ID" value="MDR6223772.1"/>
    <property type="molecule type" value="Genomic_DNA"/>
</dbReference>
<keyword evidence="5" id="KW-0411">Iron-sulfur</keyword>
<accession>A0AA90U194</accession>
<evidence type="ECO:0000313" key="9">
    <source>
        <dbReference type="Proteomes" id="UP001185015"/>
    </source>
</evidence>
<evidence type="ECO:0000256" key="4">
    <source>
        <dbReference type="ARBA" id="ARBA00023004"/>
    </source>
</evidence>
<evidence type="ECO:0000256" key="1">
    <source>
        <dbReference type="ARBA" id="ARBA00001966"/>
    </source>
</evidence>
<dbReference type="GO" id="GO:0046872">
    <property type="term" value="F:metal ion binding"/>
    <property type="evidence" value="ECO:0007669"/>
    <property type="project" value="UniProtKB-KW"/>
</dbReference>
<dbReference type="InterPro" id="IPR013785">
    <property type="entry name" value="Aldolase_TIM"/>
</dbReference>
<evidence type="ECO:0000256" key="6">
    <source>
        <dbReference type="SAM" id="Coils"/>
    </source>
</evidence>
<dbReference type="SUPFAM" id="SSF102114">
    <property type="entry name" value="Radical SAM enzymes"/>
    <property type="match status" value="1"/>
</dbReference>
<dbReference type="CDD" id="cd01335">
    <property type="entry name" value="Radical_SAM"/>
    <property type="match status" value="1"/>
</dbReference>
<name>A0AA90U194_9EURY</name>
<organism evidence="8 9">
    <name type="scientific">Methanococcoides alaskense</name>
    <dbReference type="NCBI Taxonomy" id="325778"/>
    <lineage>
        <taxon>Archaea</taxon>
        <taxon>Methanobacteriati</taxon>
        <taxon>Methanobacteriota</taxon>
        <taxon>Stenosarchaea group</taxon>
        <taxon>Methanomicrobia</taxon>
        <taxon>Methanosarcinales</taxon>
        <taxon>Methanosarcinaceae</taxon>
        <taxon>Methanococcoides</taxon>
    </lineage>
</organism>
<evidence type="ECO:0000256" key="5">
    <source>
        <dbReference type="ARBA" id="ARBA00023014"/>
    </source>
</evidence>
<evidence type="ECO:0000313" key="8">
    <source>
        <dbReference type="EMBL" id="MDR6223772.1"/>
    </source>
</evidence>
<keyword evidence="4" id="KW-0408">Iron</keyword>
<dbReference type="Pfam" id="PF04055">
    <property type="entry name" value="Radical_SAM"/>
    <property type="match status" value="1"/>
</dbReference>
<dbReference type="GO" id="GO:0051536">
    <property type="term" value="F:iron-sulfur cluster binding"/>
    <property type="evidence" value="ECO:0007669"/>
    <property type="project" value="UniProtKB-KW"/>
</dbReference>
<comment type="cofactor">
    <cofactor evidence="1">
        <name>[4Fe-4S] cluster</name>
        <dbReference type="ChEBI" id="CHEBI:49883"/>
    </cofactor>
</comment>
<sequence>MKYTGPIFRPPIEANTVLLQVTVGCAHNKCTFCTMYRGTQFCIEQIDQIENDLKEAKERYRSLKRIFLLNGDVFVLSARRLKEISKKIIEYFPEMETITMYAPIRNIITKTDEELRELRDLRINDLWVGLETGNDEILKRFNKGSTLKDSYEQLERLNNAGIRHNAIFMLGTAGRGNGIEAAIGAAKLINKTKPQFVGITSLGFFDGSELTREVKDGTFIPATELEILEEEKKLIELIEVENMPFYGNHPINATSIAGIIPRDREKMIETINYAVKTAGEEFLNSTAERSTL</sequence>
<gene>
    <name evidence="8" type="ORF">J2750_002248</name>
</gene>
<dbReference type="SFLD" id="SFLDS00029">
    <property type="entry name" value="Radical_SAM"/>
    <property type="match status" value="1"/>
</dbReference>
<keyword evidence="6" id="KW-0175">Coiled coil</keyword>
<dbReference type="InterPro" id="IPR007197">
    <property type="entry name" value="rSAM"/>
</dbReference>
<dbReference type="PANTHER" id="PTHR43409">
    <property type="entry name" value="ANAEROBIC MAGNESIUM-PROTOPORPHYRIN IX MONOMETHYL ESTER CYCLASE-RELATED"/>
    <property type="match status" value="1"/>
</dbReference>
<dbReference type="PROSITE" id="PS51257">
    <property type="entry name" value="PROKAR_LIPOPROTEIN"/>
    <property type="match status" value="1"/>
</dbReference>
<comment type="caution">
    <text evidence="8">The sequence shown here is derived from an EMBL/GenBank/DDBJ whole genome shotgun (WGS) entry which is preliminary data.</text>
</comment>
<evidence type="ECO:0000256" key="3">
    <source>
        <dbReference type="ARBA" id="ARBA00022723"/>
    </source>
</evidence>
<evidence type="ECO:0000259" key="7">
    <source>
        <dbReference type="PROSITE" id="PS51918"/>
    </source>
</evidence>
<keyword evidence="9" id="KW-1185">Reference proteome</keyword>
<feature type="coiled-coil region" evidence="6">
    <location>
        <begin position="39"/>
        <end position="66"/>
    </location>
</feature>
<proteinExistence type="predicted"/>
<dbReference type="SFLD" id="SFLDG01082">
    <property type="entry name" value="B12-binding_domain_containing"/>
    <property type="match status" value="1"/>
</dbReference>
<protein>
    <submittedName>
        <fullName evidence="8">Radical SAM superfamily enzyme YgiQ (UPF0313 family)</fullName>
    </submittedName>
</protein>
<dbReference type="SMART" id="SM00729">
    <property type="entry name" value="Elp3"/>
    <property type="match status" value="1"/>
</dbReference>
<dbReference type="InterPro" id="IPR051198">
    <property type="entry name" value="BchE-like"/>
</dbReference>